<sequence>MEVPVTENPGPPWSIERNIAPVGNRKDPDTYDTHTQLSPRGAPGALSGGNINPDDRINTEDETASLLNGDSVSANVRHQHITFESARPGGLSPAICLRDSSTAGPRSSSAIVNLADPAPAGSADTEVERLVEGRAEDEGHAEDEEGDEGDEDEDEDEDEGGDEGADEELHARTFEFLPVYRKHDDDLPKYATLHAGPTASIPSQSSPPPSPPKKIRTMPLIPTFYIPTSAEVRALWVDGQPEDTDSAGQQTSSGYSSTSSKRTPAIFSLFRQKTKTSRRKELTIPPLHMRSS</sequence>
<feature type="compositionally biased region" description="Polar residues" evidence="1">
    <location>
        <begin position="99"/>
        <end position="111"/>
    </location>
</feature>
<keyword evidence="3" id="KW-1185">Reference proteome</keyword>
<evidence type="ECO:0000313" key="2">
    <source>
        <dbReference type="EMBL" id="KZT59603.1"/>
    </source>
</evidence>
<proteinExistence type="predicted"/>
<feature type="compositionally biased region" description="Polar residues" evidence="1">
    <location>
        <begin position="65"/>
        <end position="76"/>
    </location>
</feature>
<reference evidence="2 3" key="1">
    <citation type="journal article" date="2016" name="Mol. Biol. Evol.">
        <title>Comparative Genomics of Early-Diverging Mushroom-Forming Fungi Provides Insights into the Origins of Lignocellulose Decay Capabilities.</title>
        <authorList>
            <person name="Nagy L.G."/>
            <person name="Riley R."/>
            <person name="Tritt A."/>
            <person name="Adam C."/>
            <person name="Daum C."/>
            <person name="Floudas D."/>
            <person name="Sun H."/>
            <person name="Yadav J.S."/>
            <person name="Pangilinan J."/>
            <person name="Larsson K.H."/>
            <person name="Matsuura K."/>
            <person name="Barry K."/>
            <person name="Labutti K."/>
            <person name="Kuo R."/>
            <person name="Ohm R.A."/>
            <person name="Bhattacharya S.S."/>
            <person name="Shirouzu T."/>
            <person name="Yoshinaga Y."/>
            <person name="Martin F.M."/>
            <person name="Grigoriev I.V."/>
            <person name="Hibbett D.S."/>
        </authorList>
    </citation>
    <scope>NUCLEOTIDE SEQUENCE [LARGE SCALE GENOMIC DNA]</scope>
    <source>
        <strain evidence="2 3">HHB12733</strain>
    </source>
</reference>
<dbReference type="InParanoid" id="A0A165HQE5"/>
<feature type="compositionally biased region" description="Acidic residues" evidence="1">
    <location>
        <begin position="139"/>
        <end position="166"/>
    </location>
</feature>
<feature type="region of interest" description="Disordered" evidence="1">
    <location>
        <begin position="1"/>
        <end position="217"/>
    </location>
</feature>
<dbReference type="Proteomes" id="UP000076842">
    <property type="component" value="Unassembled WGS sequence"/>
</dbReference>
<gene>
    <name evidence="2" type="ORF">CALCODRAFT_481490</name>
</gene>
<feature type="region of interest" description="Disordered" evidence="1">
    <location>
        <begin position="237"/>
        <end position="261"/>
    </location>
</feature>
<dbReference type="AlphaFoldDB" id="A0A165HQE5"/>
<dbReference type="OrthoDB" id="10592809at2759"/>
<name>A0A165HQE5_9BASI</name>
<protein>
    <submittedName>
        <fullName evidence="2">Uncharacterized protein</fullName>
    </submittedName>
</protein>
<evidence type="ECO:0000313" key="3">
    <source>
        <dbReference type="Proteomes" id="UP000076842"/>
    </source>
</evidence>
<dbReference type="EMBL" id="KV423939">
    <property type="protein sequence ID" value="KZT59603.1"/>
    <property type="molecule type" value="Genomic_DNA"/>
</dbReference>
<feature type="compositionally biased region" description="Basic and acidic residues" evidence="1">
    <location>
        <begin position="126"/>
        <end position="138"/>
    </location>
</feature>
<evidence type="ECO:0000256" key="1">
    <source>
        <dbReference type="SAM" id="MobiDB-lite"/>
    </source>
</evidence>
<organism evidence="2 3">
    <name type="scientific">Calocera cornea HHB12733</name>
    <dbReference type="NCBI Taxonomy" id="1353952"/>
    <lineage>
        <taxon>Eukaryota</taxon>
        <taxon>Fungi</taxon>
        <taxon>Dikarya</taxon>
        <taxon>Basidiomycota</taxon>
        <taxon>Agaricomycotina</taxon>
        <taxon>Dacrymycetes</taxon>
        <taxon>Dacrymycetales</taxon>
        <taxon>Dacrymycetaceae</taxon>
        <taxon>Calocera</taxon>
    </lineage>
</organism>
<feature type="region of interest" description="Disordered" evidence="1">
    <location>
        <begin position="273"/>
        <end position="292"/>
    </location>
</feature>
<feature type="compositionally biased region" description="Low complexity" evidence="1">
    <location>
        <begin position="246"/>
        <end position="260"/>
    </location>
</feature>
<accession>A0A165HQE5</accession>